<sequence>MVDKPADKLKRKGCILPPPRAAATLVSSPPPSQSPSSLPSAPSFPPAGPLPRRPPPPPASSCSSAQPRRGCRRPPLPSTAAPRGGRHCDCRGGGERRCRTRPASTLAFVAPSLPSPNSTRVVQGLLLPNSASPPPPPTRSRAPASPLLSRSLTCCSSPSPSQPRPPPSDSAATPIPSAAKPGRLREPQVLRPVVCVKISGWPIAWMWMPFVGSADGALQNSFHVGRQVPSLPIVQSDR</sequence>
<protein>
    <submittedName>
        <fullName evidence="2">Uncharacterized protein</fullName>
    </submittedName>
</protein>
<feature type="region of interest" description="Disordered" evidence="1">
    <location>
        <begin position="125"/>
        <end position="183"/>
    </location>
</feature>
<gene>
    <name evidence="2" type="ORF">SETIT_1G274200v2</name>
</gene>
<organism evidence="2">
    <name type="scientific">Setaria italica</name>
    <name type="common">Foxtail millet</name>
    <name type="synonym">Panicum italicum</name>
    <dbReference type="NCBI Taxonomy" id="4555"/>
    <lineage>
        <taxon>Eukaryota</taxon>
        <taxon>Viridiplantae</taxon>
        <taxon>Streptophyta</taxon>
        <taxon>Embryophyta</taxon>
        <taxon>Tracheophyta</taxon>
        <taxon>Spermatophyta</taxon>
        <taxon>Magnoliopsida</taxon>
        <taxon>Liliopsida</taxon>
        <taxon>Poales</taxon>
        <taxon>Poaceae</taxon>
        <taxon>PACMAD clade</taxon>
        <taxon>Panicoideae</taxon>
        <taxon>Panicodae</taxon>
        <taxon>Paniceae</taxon>
        <taxon>Cenchrinae</taxon>
        <taxon>Setaria</taxon>
    </lineage>
</organism>
<evidence type="ECO:0000256" key="1">
    <source>
        <dbReference type="SAM" id="MobiDB-lite"/>
    </source>
</evidence>
<feature type="region of interest" description="Disordered" evidence="1">
    <location>
        <begin position="1"/>
        <end position="99"/>
    </location>
</feature>
<dbReference type="PRINTS" id="PR01217">
    <property type="entry name" value="PRICHEXTENSN"/>
</dbReference>
<feature type="compositionally biased region" description="Low complexity" evidence="1">
    <location>
        <begin position="139"/>
        <end position="159"/>
    </location>
</feature>
<accession>A0A368PPW7</accession>
<dbReference type="AlphaFoldDB" id="A0A368PPW7"/>
<feature type="compositionally biased region" description="Basic and acidic residues" evidence="1">
    <location>
        <begin position="86"/>
        <end position="97"/>
    </location>
</feature>
<dbReference type="EMBL" id="CM003528">
    <property type="protein sequence ID" value="RCV07795.1"/>
    <property type="molecule type" value="Genomic_DNA"/>
</dbReference>
<feature type="compositionally biased region" description="Pro residues" evidence="1">
    <location>
        <begin position="42"/>
        <end position="59"/>
    </location>
</feature>
<name>A0A368PPW7_SETIT</name>
<reference evidence="2" key="2">
    <citation type="submission" date="2015-07" db="EMBL/GenBank/DDBJ databases">
        <authorList>
            <person name="Noorani M."/>
        </authorList>
    </citation>
    <scope>NUCLEOTIDE SEQUENCE</scope>
    <source>
        <strain evidence="2">Yugu1</strain>
    </source>
</reference>
<evidence type="ECO:0000313" key="2">
    <source>
        <dbReference type="EMBL" id="RCV07795.1"/>
    </source>
</evidence>
<reference evidence="2" key="1">
    <citation type="journal article" date="2012" name="Nat. Biotechnol.">
        <title>Reference genome sequence of the model plant Setaria.</title>
        <authorList>
            <person name="Bennetzen J.L."/>
            <person name="Schmutz J."/>
            <person name="Wang H."/>
            <person name="Percifield R."/>
            <person name="Hawkins J."/>
            <person name="Pontaroli A.C."/>
            <person name="Estep M."/>
            <person name="Feng L."/>
            <person name="Vaughn J.N."/>
            <person name="Grimwood J."/>
            <person name="Jenkins J."/>
            <person name="Barry K."/>
            <person name="Lindquist E."/>
            <person name="Hellsten U."/>
            <person name="Deshpande S."/>
            <person name="Wang X."/>
            <person name="Wu X."/>
            <person name="Mitros T."/>
            <person name="Triplett J."/>
            <person name="Yang X."/>
            <person name="Ye C.Y."/>
            <person name="Mauro-Herrera M."/>
            <person name="Wang L."/>
            <person name="Li P."/>
            <person name="Sharma M."/>
            <person name="Sharma R."/>
            <person name="Ronald P.C."/>
            <person name="Panaud O."/>
            <person name="Kellogg E.A."/>
            <person name="Brutnell T.P."/>
            <person name="Doust A.N."/>
            <person name="Tuskan G.A."/>
            <person name="Rokhsar D."/>
            <person name="Devos K.M."/>
        </authorList>
    </citation>
    <scope>NUCLEOTIDE SEQUENCE [LARGE SCALE GENOMIC DNA]</scope>
    <source>
        <strain evidence="2">Yugu1</strain>
    </source>
</reference>
<proteinExistence type="predicted"/>